<dbReference type="InterPro" id="IPR010998">
    <property type="entry name" value="Integrase_recombinase_N"/>
</dbReference>
<evidence type="ECO:0000313" key="9">
    <source>
        <dbReference type="Proteomes" id="UP000195437"/>
    </source>
</evidence>
<dbReference type="InterPro" id="IPR013762">
    <property type="entry name" value="Integrase-like_cat_sf"/>
</dbReference>
<comment type="similarity">
    <text evidence="1">Belongs to the 'phage' integrase family.</text>
</comment>
<organism evidence="8 9">
    <name type="scientific">Tumebacillus avium</name>
    <dbReference type="NCBI Taxonomy" id="1903704"/>
    <lineage>
        <taxon>Bacteria</taxon>
        <taxon>Bacillati</taxon>
        <taxon>Bacillota</taxon>
        <taxon>Bacilli</taxon>
        <taxon>Bacillales</taxon>
        <taxon>Alicyclobacillaceae</taxon>
        <taxon>Tumebacillus</taxon>
    </lineage>
</organism>
<evidence type="ECO:0000259" key="6">
    <source>
        <dbReference type="PROSITE" id="PS51898"/>
    </source>
</evidence>
<keyword evidence="9" id="KW-1185">Reference proteome</keyword>
<evidence type="ECO:0000259" key="7">
    <source>
        <dbReference type="PROSITE" id="PS51900"/>
    </source>
</evidence>
<gene>
    <name evidence="8" type="ORF">CBW65_19175</name>
</gene>
<sequence>MVVMADDTRGLPALMGTHVPSVAQEMGILHDEHLITLFLNRPRPKQWSKMTRKAYHRDLEAFLKFIAGTPLAQVTYVQLVEYCYTLQHYASATQQRMINVMRSLFLFAHRLGYIQKNPSVLIAAPRVPIRATHKRSLSVAEAQKLIETAKRIDRAYLIVVLLITTGVRVEELCQGNWGDLYEDMRGNIGWMVRGKGDKDRPVLIRPDVWALLQEFRLKNGMSPELDHRDKTPLLFTRRMTRYRQNGVRDMMYRLSDAAGLSRRISPHILRHTCATFSLEAEAPLLQVQRQMGHESLRTTERYLHDIRELSESAGAYINQVSI</sequence>
<name>A0A1Y0IQH3_9BACL</name>
<feature type="domain" description="Core-binding (CB)" evidence="7">
    <location>
        <begin position="29"/>
        <end position="109"/>
    </location>
</feature>
<proteinExistence type="inferred from homology"/>
<dbReference type="KEGG" id="tum:CBW65_19175"/>
<dbReference type="Proteomes" id="UP000195437">
    <property type="component" value="Chromosome"/>
</dbReference>
<dbReference type="InterPro" id="IPR004107">
    <property type="entry name" value="Integrase_SAM-like_N"/>
</dbReference>
<dbReference type="PANTHER" id="PTHR30349">
    <property type="entry name" value="PHAGE INTEGRASE-RELATED"/>
    <property type="match status" value="1"/>
</dbReference>
<dbReference type="EMBL" id="CP021434">
    <property type="protein sequence ID" value="ARU62862.1"/>
    <property type="molecule type" value="Genomic_DNA"/>
</dbReference>
<dbReference type="PROSITE" id="PS51900">
    <property type="entry name" value="CB"/>
    <property type="match status" value="1"/>
</dbReference>
<dbReference type="AlphaFoldDB" id="A0A1Y0IQH3"/>
<dbReference type="Pfam" id="PF00589">
    <property type="entry name" value="Phage_integrase"/>
    <property type="match status" value="1"/>
</dbReference>
<evidence type="ECO:0000256" key="5">
    <source>
        <dbReference type="PROSITE-ProRule" id="PRU01248"/>
    </source>
</evidence>
<dbReference type="PROSITE" id="PS51898">
    <property type="entry name" value="TYR_RECOMBINASE"/>
    <property type="match status" value="1"/>
</dbReference>
<reference evidence="9" key="1">
    <citation type="submission" date="2017-05" db="EMBL/GenBank/DDBJ databases">
        <authorList>
            <person name="Sung H."/>
        </authorList>
    </citation>
    <scope>NUCLEOTIDE SEQUENCE [LARGE SCALE GENOMIC DNA]</scope>
    <source>
        <strain evidence="9">AR23208</strain>
    </source>
</reference>
<protein>
    <recommendedName>
        <fullName evidence="10">Integrase</fullName>
    </recommendedName>
</protein>
<evidence type="ECO:0008006" key="10">
    <source>
        <dbReference type="Google" id="ProtNLM"/>
    </source>
</evidence>
<evidence type="ECO:0000256" key="2">
    <source>
        <dbReference type="ARBA" id="ARBA00022908"/>
    </source>
</evidence>
<dbReference type="SUPFAM" id="SSF56349">
    <property type="entry name" value="DNA breaking-rejoining enzymes"/>
    <property type="match status" value="1"/>
</dbReference>
<dbReference type="InterPro" id="IPR044068">
    <property type="entry name" value="CB"/>
</dbReference>
<dbReference type="GO" id="GO:0006310">
    <property type="term" value="P:DNA recombination"/>
    <property type="evidence" value="ECO:0007669"/>
    <property type="project" value="UniProtKB-KW"/>
</dbReference>
<dbReference type="CDD" id="cd00397">
    <property type="entry name" value="DNA_BRE_C"/>
    <property type="match status" value="1"/>
</dbReference>
<dbReference type="InterPro" id="IPR050090">
    <property type="entry name" value="Tyrosine_recombinase_XerCD"/>
</dbReference>
<dbReference type="Gene3D" id="1.10.443.10">
    <property type="entry name" value="Intergrase catalytic core"/>
    <property type="match status" value="1"/>
</dbReference>
<evidence type="ECO:0000256" key="4">
    <source>
        <dbReference type="ARBA" id="ARBA00023172"/>
    </source>
</evidence>
<evidence type="ECO:0000256" key="1">
    <source>
        <dbReference type="ARBA" id="ARBA00008857"/>
    </source>
</evidence>
<dbReference type="GO" id="GO:0015074">
    <property type="term" value="P:DNA integration"/>
    <property type="evidence" value="ECO:0007669"/>
    <property type="project" value="UniProtKB-KW"/>
</dbReference>
<dbReference type="GO" id="GO:0003677">
    <property type="term" value="F:DNA binding"/>
    <property type="evidence" value="ECO:0007669"/>
    <property type="project" value="UniProtKB-UniRule"/>
</dbReference>
<dbReference type="InterPro" id="IPR011010">
    <property type="entry name" value="DNA_brk_join_enz"/>
</dbReference>
<feature type="domain" description="Tyr recombinase" evidence="6">
    <location>
        <begin position="132"/>
        <end position="315"/>
    </location>
</feature>
<dbReference type="Gene3D" id="1.10.150.130">
    <property type="match status" value="1"/>
</dbReference>
<dbReference type="Pfam" id="PF02899">
    <property type="entry name" value="Phage_int_SAM_1"/>
    <property type="match status" value="1"/>
</dbReference>
<dbReference type="PANTHER" id="PTHR30349:SF41">
    <property type="entry name" value="INTEGRASE_RECOMBINASE PROTEIN MJ0367-RELATED"/>
    <property type="match status" value="1"/>
</dbReference>
<keyword evidence="3 5" id="KW-0238">DNA-binding</keyword>
<keyword evidence="4" id="KW-0233">DNA recombination</keyword>
<evidence type="ECO:0000256" key="3">
    <source>
        <dbReference type="ARBA" id="ARBA00023125"/>
    </source>
</evidence>
<dbReference type="OrthoDB" id="9801717at2"/>
<evidence type="ECO:0000313" key="8">
    <source>
        <dbReference type="EMBL" id="ARU62862.1"/>
    </source>
</evidence>
<keyword evidence="2" id="KW-0229">DNA integration</keyword>
<accession>A0A1Y0IQH3</accession>
<dbReference type="InterPro" id="IPR002104">
    <property type="entry name" value="Integrase_catalytic"/>
</dbReference>